<geneLocation type="plasmid" evidence="6 7">
    <name>p1</name>
</geneLocation>
<evidence type="ECO:0000256" key="4">
    <source>
        <dbReference type="ARBA" id="ARBA00023136"/>
    </source>
</evidence>
<evidence type="ECO:0000256" key="2">
    <source>
        <dbReference type="ARBA" id="ARBA00022692"/>
    </source>
</evidence>
<evidence type="ECO:0000256" key="3">
    <source>
        <dbReference type="ARBA" id="ARBA00022989"/>
    </source>
</evidence>
<keyword evidence="6" id="KW-0614">Plasmid</keyword>
<feature type="transmembrane region" description="Helical" evidence="5">
    <location>
        <begin position="89"/>
        <end position="114"/>
    </location>
</feature>
<dbReference type="EMBL" id="CP093327">
    <property type="protein sequence ID" value="UNK47793.1"/>
    <property type="molecule type" value="Genomic_DNA"/>
</dbReference>
<evidence type="ECO:0000256" key="5">
    <source>
        <dbReference type="SAM" id="Phobius"/>
    </source>
</evidence>
<dbReference type="RefSeq" id="WP_241915492.1">
    <property type="nucleotide sequence ID" value="NZ_CP093327.1"/>
</dbReference>
<evidence type="ECO:0000313" key="7">
    <source>
        <dbReference type="Proteomes" id="UP000829069"/>
    </source>
</evidence>
<dbReference type="Proteomes" id="UP000829069">
    <property type="component" value="Plasmid p1"/>
</dbReference>
<dbReference type="InterPro" id="IPR003339">
    <property type="entry name" value="ABC/ECF_trnsptr_transmembrane"/>
</dbReference>
<dbReference type="Pfam" id="PF02361">
    <property type="entry name" value="CbiQ"/>
    <property type="match status" value="1"/>
</dbReference>
<keyword evidence="4 5" id="KW-0472">Membrane</keyword>
<dbReference type="CDD" id="cd16914">
    <property type="entry name" value="EcfT"/>
    <property type="match status" value="1"/>
</dbReference>
<dbReference type="PANTHER" id="PTHR33514">
    <property type="entry name" value="PROTEIN ABCI12, CHLOROPLASTIC"/>
    <property type="match status" value="1"/>
</dbReference>
<evidence type="ECO:0000256" key="1">
    <source>
        <dbReference type="ARBA" id="ARBA00004141"/>
    </source>
</evidence>
<feature type="transmembrane region" description="Helical" evidence="5">
    <location>
        <begin position="25"/>
        <end position="50"/>
    </location>
</feature>
<comment type="subcellular location">
    <subcellularLocation>
        <location evidence="1">Membrane</location>
        <topology evidence="1">Multi-pass membrane protein</topology>
    </subcellularLocation>
</comment>
<evidence type="ECO:0000313" key="6">
    <source>
        <dbReference type="EMBL" id="UNK47793.1"/>
    </source>
</evidence>
<feature type="transmembrane region" description="Helical" evidence="5">
    <location>
        <begin position="57"/>
        <end position="77"/>
    </location>
</feature>
<sequence>MTKSTSVLTCIPAAWKFAFLCLSSLGIYAVAHLAVQAAILVLAVVAALLTRTPLVRLVRILAGLLVMAGIVFAALGLTNGWEAAALSALRLLSLCLFAYAISLSTPFSAMLALFERVLAPTRRFGLNPAQMSLALSMTVRFIPEIRQQYLEVREAQFARGLDHNPLAVLVPLLVRTLKSAQEIALALDARCYDSAPHRPRTTQRTST</sequence>
<gene>
    <name evidence="6" type="ORF">MNQ99_18900</name>
</gene>
<keyword evidence="7" id="KW-1185">Reference proteome</keyword>
<protein>
    <submittedName>
        <fullName evidence="6">Energy-coupling factor transporter transmembrane protein EcfT</fullName>
    </submittedName>
</protein>
<dbReference type="PANTHER" id="PTHR33514:SF13">
    <property type="entry name" value="PROTEIN ABCI12, CHLOROPLASTIC"/>
    <property type="match status" value="1"/>
</dbReference>
<accession>A0ABY3WF20</accession>
<reference evidence="6 7" key="1">
    <citation type="submission" date="2022-03" db="EMBL/GenBank/DDBJ databases">
        <title>Isotopic signatures of nitrous oxide derived from detoxification processes.</title>
        <authorList>
            <person name="Behrendt U."/>
            <person name="Buchen C."/>
            <person name="Well R."/>
            <person name="Ulrich A."/>
            <person name="Rohe L."/>
            <person name="Kolb S."/>
            <person name="Schloter M."/>
            <person name="Horn M.A."/>
            <person name="Augustin J."/>
        </authorList>
    </citation>
    <scope>NUCLEOTIDE SEQUENCE [LARGE SCALE GENOMIC DNA]</scope>
    <source>
        <strain evidence="6 7">S4-C24</strain>
        <plasmid evidence="6 7">p1</plasmid>
    </source>
</reference>
<organism evidence="6 7">
    <name type="scientific">Arthrobacter sulfonylureivorans</name>
    <dbReference type="NCBI Taxonomy" id="2486855"/>
    <lineage>
        <taxon>Bacteria</taxon>
        <taxon>Bacillati</taxon>
        <taxon>Actinomycetota</taxon>
        <taxon>Actinomycetes</taxon>
        <taxon>Micrococcales</taxon>
        <taxon>Micrococcaceae</taxon>
        <taxon>Arthrobacter</taxon>
    </lineage>
</organism>
<keyword evidence="2 5" id="KW-0812">Transmembrane</keyword>
<proteinExistence type="predicted"/>
<keyword evidence="3 5" id="KW-1133">Transmembrane helix</keyword>
<name>A0ABY3WF20_9MICC</name>